<reference evidence="1 2" key="1">
    <citation type="submission" date="2018-08" db="EMBL/GenBank/DDBJ databases">
        <title>Actinomadura jelena sp. nov., a novel Actinomycete isolated from soil in Chad.</title>
        <authorList>
            <person name="Shi L."/>
        </authorList>
    </citation>
    <scope>NUCLEOTIDE SEQUENCE [LARGE SCALE GENOMIC DNA]</scope>
    <source>
        <strain evidence="1 2">NEAU-G17</strain>
    </source>
</reference>
<name>A0A372JI38_9ACTN</name>
<proteinExistence type="predicted"/>
<evidence type="ECO:0000313" key="1">
    <source>
        <dbReference type="EMBL" id="RFU39620.1"/>
    </source>
</evidence>
<gene>
    <name evidence="1" type="ORF">DZF91_21510</name>
</gene>
<accession>A0A372JI38</accession>
<keyword evidence="2" id="KW-1185">Reference proteome</keyword>
<organism evidence="1 2">
    <name type="scientific">Actinomadura logoneensis</name>
    <dbReference type="NCBI Taxonomy" id="2293572"/>
    <lineage>
        <taxon>Bacteria</taxon>
        <taxon>Bacillati</taxon>
        <taxon>Actinomycetota</taxon>
        <taxon>Actinomycetes</taxon>
        <taxon>Streptosporangiales</taxon>
        <taxon>Thermomonosporaceae</taxon>
        <taxon>Actinomadura</taxon>
    </lineage>
</organism>
<dbReference type="AlphaFoldDB" id="A0A372JI38"/>
<sequence>MRAVPGLADRGVGHHDDGGAAFRLPVVDGGCRLPVVDGGPGFPSLTADTDFFVVDGDER</sequence>
<comment type="caution">
    <text evidence="1">The sequence shown here is derived from an EMBL/GenBank/DDBJ whole genome shotgun (WGS) entry which is preliminary data.</text>
</comment>
<dbReference type="Proteomes" id="UP000261811">
    <property type="component" value="Unassembled WGS sequence"/>
</dbReference>
<dbReference type="EMBL" id="QURH01000332">
    <property type="protein sequence ID" value="RFU39620.1"/>
    <property type="molecule type" value="Genomic_DNA"/>
</dbReference>
<protein>
    <submittedName>
        <fullName evidence="1">Uncharacterized protein</fullName>
    </submittedName>
</protein>
<evidence type="ECO:0000313" key="2">
    <source>
        <dbReference type="Proteomes" id="UP000261811"/>
    </source>
</evidence>